<dbReference type="Pfam" id="PF03929">
    <property type="entry name" value="PepSY_TM"/>
    <property type="match status" value="1"/>
</dbReference>
<protein>
    <submittedName>
        <fullName evidence="3">Uncharacterized iron-regulated membrane protein</fullName>
    </submittedName>
</protein>
<feature type="transmembrane region" description="Helical" evidence="1">
    <location>
        <begin position="372"/>
        <end position="393"/>
    </location>
</feature>
<dbReference type="PANTHER" id="PTHR34219">
    <property type="entry name" value="IRON-REGULATED INNER MEMBRANE PROTEIN-RELATED"/>
    <property type="match status" value="1"/>
</dbReference>
<dbReference type="PANTHER" id="PTHR34219:SF1">
    <property type="entry name" value="PEPSY DOMAIN-CONTAINING PROTEIN"/>
    <property type="match status" value="1"/>
</dbReference>
<dbReference type="Proteomes" id="UP000190162">
    <property type="component" value="Unassembled WGS sequence"/>
</dbReference>
<feature type="transmembrane region" description="Helical" evidence="1">
    <location>
        <begin position="413"/>
        <end position="446"/>
    </location>
</feature>
<gene>
    <name evidence="3" type="ORF">SAMN02745132_04004</name>
</gene>
<feature type="transmembrane region" description="Helical" evidence="1">
    <location>
        <begin position="23"/>
        <end position="45"/>
    </location>
</feature>
<dbReference type="EMBL" id="FUXU01000081">
    <property type="protein sequence ID" value="SKA65808.1"/>
    <property type="molecule type" value="Genomic_DNA"/>
</dbReference>
<keyword evidence="1" id="KW-1133">Transmembrane helix</keyword>
<feature type="domain" description="PepSY" evidence="2">
    <location>
        <begin position="74"/>
        <end position="125"/>
    </location>
</feature>
<keyword evidence="1" id="KW-0812">Transmembrane</keyword>
<evidence type="ECO:0000313" key="4">
    <source>
        <dbReference type="Proteomes" id="UP000190162"/>
    </source>
</evidence>
<dbReference type="AlphaFoldDB" id="A0A1T4VLS3"/>
<keyword evidence="1" id="KW-0472">Membrane</keyword>
<dbReference type="RefSeq" id="WP_078754141.1">
    <property type="nucleotide sequence ID" value="NZ_FUXU01000081.1"/>
</dbReference>
<proteinExistence type="predicted"/>
<keyword evidence="4" id="KW-1185">Reference proteome</keyword>
<dbReference type="OrthoDB" id="9791166at2"/>
<dbReference type="InterPro" id="IPR025711">
    <property type="entry name" value="PepSY"/>
</dbReference>
<feature type="transmembrane region" description="Helical" evidence="1">
    <location>
        <begin position="152"/>
        <end position="173"/>
    </location>
</feature>
<sequence>MIEQIKASQSVTDKVRYFTAWRWHFYAGLFVIPFMLMLSFTRLIMLFDKEIESARYANLLVVEPQEEYAVPSLQLAAVRKALPGTVVTQYIPPRDFDAPSRFSVRFPDETTRFVLVNPYTAEVIGLIDRSDSWYELANDIHGTLLIGDLGDYLIEIAASFSILLLVSGLYMWWPRDETSKAGFLKIRTGSGTRTLMRDLHANLGGVFSLVLLFFILSGLAWAGVWGGKLVQPWGSFPAERSKNVPQSTLTHKSLNHGSEEEMPWNLELTQVPASVFGVRNVGIDEMVSMANDAGFTHYKLRFPSSETGVFTLSANTMSGDITNPTQDRTMHVDRYSGDVLADIGFDDYNLLAKSMAAGIALHKGGISVVNKIANVFFCSVFIVIALTGGIMWWKRRPKGAGRLAAPPSPVGSGFWVLGFITLTTISVLFPLAGTSVVAIVGVDWLVFRKIPAIKHAIN</sequence>
<feature type="transmembrane region" description="Helical" evidence="1">
    <location>
        <begin position="203"/>
        <end position="225"/>
    </location>
</feature>
<evidence type="ECO:0000256" key="1">
    <source>
        <dbReference type="SAM" id="Phobius"/>
    </source>
</evidence>
<evidence type="ECO:0000313" key="3">
    <source>
        <dbReference type="EMBL" id="SKA65808.1"/>
    </source>
</evidence>
<name>A0A1T4VLS3_9GAMM</name>
<reference evidence="4" key="1">
    <citation type="submission" date="2017-02" db="EMBL/GenBank/DDBJ databases">
        <authorList>
            <person name="Varghese N."/>
            <person name="Submissions S."/>
        </authorList>
    </citation>
    <scope>NUCLEOTIDE SEQUENCE [LARGE SCALE GENOMIC DNA]</scope>
    <source>
        <strain evidence="4">DSM 22720</strain>
    </source>
</reference>
<organism evidence="3 4">
    <name type="scientific">Enterovibrio nigricans DSM 22720</name>
    <dbReference type="NCBI Taxonomy" id="1121868"/>
    <lineage>
        <taxon>Bacteria</taxon>
        <taxon>Pseudomonadati</taxon>
        <taxon>Pseudomonadota</taxon>
        <taxon>Gammaproteobacteria</taxon>
        <taxon>Vibrionales</taxon>
        <taxon>Vibrionaceae</taxon>
        <taxon>Enterovibrio</taxon>
    </lineage>
</organism>
<evidence type="ECO:0000259" key="2">
    <source>
        <dbReference type="Pfam" id="PF03413"/>
    </source>
</evidence>
<dbReference type="InterPro" id="IPR005625">
    <property type="entry name" value="PepSY-ass_TM"/>
</dbReference>
<accession>A0A1T4VLS3</accession>
<dbReference type="Pfam" id="PF03413">
    <property type="entry name" value="PepSY"/>
    <property type="match status" value="1"/>
</dbReference>